<evidence type="ECO:0000313" key="2">
    <source>
        <dbReference type="EMBL" id="HIT47769.1"/>
    </source>
</evidence>
<evidence type="ECO:0000256" key="1">
    <source>
        <dbReference type="SAM" id="Phobius"/>
    </source>
</evidence>
<dbReference type="AlphaFoldDB" id="A0A9D1KIZ1"/>
<keyword evidence="1" id="KW-1133">Transmembrane helix</keyword>
<dbReference type="EMBL" id="DVLC01000140">
    <property type="protein sequence ID" value="HIT47769.1"/>
    <property type="molecule type" value="Genomic_DNA"/>
</dbReference>
<comment type="caution">
    <text evidence="2">The sequence shown here is derived from an EMBL/GenBank/DDBJ whole genome shotgun (WGS) entry which is preliminary data.</text>
</comment>
<feature type="transmembrane region" description="Helical" evidence="1">
    <location>
        <begin position="53"/>
        <end position="73"/>
    </location>
</feature>
<keyword evidence="1" id="KW-0812">Transmembrane</keyword>
<organism evidence="2 3">
    <name type="scientific">Candidatus Cryptobacteroides merdipullorum</name>
    <dbReference type="NCBI Taxonomy" id="2840771"/>
    <lineage>
        <taxon>Bacteria</taxon>
        <taxon>Pseudomonadati</taxon>
        <taxon>Bacteroidota</taxon>
        <taxon>Bacteroidia</taxon>
        <taxon>Bacteroidales</taxon>
        <taxon>Candidatus Cryptobacteroides</taxon>
    </lineage>
</organism>
<accession>A0A9D1KIZ1</accession>
<sequence length="131" mass="14388">MKELTPKDLEALQRIKDAENDRTHFLLFEAGLLLLVPGMLVSSMPLWLEILEIASACSLLVATIVRFVLVSLGKAEPRPARYVKIIFSIQIALFLTALLISGICDSDTVAIVFAGAMLALNVASWFLTRSK</sequence>
<reference evidence="2" key="1">
    <citation type="submission" date="2020-10" db="EMBL/GenBank/DDBJ databases">
        <authorList>
            <person name="Gilroy R."/>
        </authorList>
    </citation>
    <scope>NUCLEOTIDE SEQUENCE</scope>
    <source>
        <strain evidence="2">ChiHecec2B26-709</strain>
    </source>
</reference>
<name>A0A9D1KIZ1_9BACT</name>
<reference evidence="2" key="2">
    <citation type="journal article" date="2021" name="PeerJ">
        <title>Extensive microbial diversity within the chicken gut microbiome revealed by metagenomics and culture.</title>
        <authorList>
            <person name="Gilroy R."/>
            <person name="Ravi A."/>
            <person name="Getino M."/>
            <person name="Pursley I."/>
            <person name="Horton D.L."/>
            <person name="Alikhan N.F."/>
            <person name="Baker D."/>
            <person name="Gharbi K."/>
            <person name="Hall N."/>
            <person name="Watson M."/>
            <person name="Adriaenssens E.M."/>
            <person name="Foster-Nyarko E."/>
            <person name="Jarju S."/>
            <person name="Secka A."/>
            <person name="Antonio M."/>
            <person name="Oren A."/>
            <person name="Chaudhuri R.R."/>
            <person name="La Ragione R."/>
            <person name="Hildebrand F."/>
            <person name="Pallen M.J."/>
        </authorList>
    </citation>
    <scope>NUCLEOTIDE SEQUENCE</scope>
    <source>
        <strain evidence="2">ChiHecec2B26-709</strain>
    </source>
</reference>
<feature type="transmembrane region" description="Helical" evidence="1">
    <location>
        <begin position="85"/>
        <end position="103"/>
    </location>
</feature>
<dbReference type="Proteomes" id="UP000886881">
    <property type="component" value="Unassembled WGS sequence"/>
</dbReference>
<proteinExistence type="predicted"/>
<feature type="transmembrane region" description="Helical" evidence="1">
    <location>
        <begin position="25"/>
        <end position="47"/>
    </location>
</feature>
<feature type="transmembrane region" description="Helical" evidence="1">
    <location>
        <begin position="109"/>
        <end position="128"/>
    </location>
</feature>
<evidence type="ECO:0000313" key="3">
    <source>
        <dbReference type="Proteomes" id="UP000886881"/>
    </source>
</evidence>
<keyword evidence="1" id="KW-0472">Membrane</keyword>
<gene>
    <name evidence="2" type="ORF">IAC35_07950</name>
</gene>
<protein>
    <submittedName>
        <fullName evidence="2">Uncharacterized protein</fullName>
    </submittedName>
</protein>